<keyword evidence="1" id="KW-0732">Signal</keyword>
<feature type="chain" id="PRO_5012823733" description="F-box domain-containing protein" evidence="1">
    <location>
        <begin position="28"/>
        <end position="169"/>
    </location>
</feature>
<organism evidence="2 3">
    <name type="scientific">Syncephalastrum racemosum</name>
    <name type="common">Filamentous fungus</name>
    <dbReference type="NCBI Taxonomy" id="13706"/>
    <lineage>
        <taxon>Eukaryota</taxon>
        <taxon>Fungi</taxon>
        <taxon>Fungi incertae sedis</taxon>
        <taxon>Mucoromycota</taxon>
        <taxon>Mucoromycotina</taxon>
        <taxon>Mucoromycetes</taxon>
        <taxon>Mucorales</taxon>
        <taxon>Syncephalastraceae</taxon>
        <taxon>Syncephalastrum</taxon>
    </lineage>
</organism>
<keyword evidence="3" id="KW-1185">Reference proteome</keyword>
<evidence type="ECO:0000256" key="1">
    <source>
        <dbReference type="SAM" id="SignalP"/>
    </source>
</evidence>
<dbReference type="EMBL" id="MCGN01000012">
    <property type="protein sequence ID" value="ORY90460.1"/>
    <property type="molecule type" value="Genomic_DNA"/>
</dbReference>
<proteinExistence type="predicted"/>
<gene>
    <name evidence="2" type="ORF">BCR43DRAFT_518921</name>
</gene>
<dbReference type="AlphaFoldDB" id="A0A1X2H073"/>
<evidence type="ECO:0000313" key="2">
    <source>
        <dbReference type="EMBL" id="ORY90460.1"/>
    </source>
</evidence>
<comment type="caution">
    <text evidence="2">The sequence shown here is derived from an EMBL/GenBank/DDBJ whole genome shotgun (WGS) entry which is preliminary data.</text>
</comment>
<evidence type="ECO:0000313" key="3">
    <source>
        <dbReference type="Proteomes" id="UP000242180"/>
    </source>
</evidence>
<dbReference type="Proteomes" id="UP000242180">
    <property type="component" value="Unassembled WGS sequence"/>
</dbReference>
<accession>A0A1X2H073</accession>
<evidence type="ECO:0008006" key="4">
    <source>
        <dbReference type="Google" id="ProtNLM"/>
    </source>
</evidence>
<protein>
    <recommendedName>
        <fullName evidence="4">F-box domain-containing protein</fullName>
    </recommendedName>
</protein>
<dbReference type="InParanoid" id="A0A1X2H073"/>
<sequence>MTSFSLILRRAFHCKVLIFICGIATLANFTCDEQQLLGSLASCSRLVELYLHSLTESCSEDTTNEYDIKDIRTTATVSARLRLLKHLTVRACSGITDVWAYGMDDLTSLESITFTRHSHNGMKKRGKQHLLEKAPHVQKLDWKAGDAEDIPGIQVSLNIHRWRLRRTRS</sequence>
<reference evidence="2 3" key="1">
    <citation type="submission" date="2016-07" db="EMBL/GenBank/DDBJ databases">
        <title>Pervasive Adenine N6-methylation of Active Genes in Fungi.</title>
        <authorList>
            <consortium name="DOE Joint Genome Institute"/>
            <person name="Mondo S.J."/>
            <person name="Dannebaum R.O."/>
            <person name="Kuo R.C."/>
            <person name="Labutti K."/>
            <person name="Haridas S."/>
            <person name="Kuo A."/>
            <person name="Salamov A."/>
            <person name="Ahrendt S.R."/>
            <person name="Lipzen A."/>
            <person name="Sullivan W."/>
            <person name="Andreopoulos W.B."/>
            <person name="Clum A."/>
            <person name="Lindquist E."/>
            <person name="Daum C."/>
            <person name="Ramamoorthy G.K."/>
            <person name="Gryganskyi A."/>
            <person name="Culley D."/>
            <person name="Magnuson J.K."/>
            <person name="James T.Y."/>
            <person name="O'Malley M.A."/>
            <person name="Stajich J.E."/>
            <person name="Spatafora J.W."/>
            <person name="Visel A."/>
            <person name="Grigoriev I.V."/>
        </authorList>
    </citation>
    <scope>NUCLEOTIDE SEQUENCE [LARGE SCALE GENOMIC DNA]</scope>
    <source>
        <strain evidence="2 3">NRRL 2496</strain>
    </source>
</reference>
<feature type="signal peptide" evidence="1">
    <location>
        <begin position="1"/>
        <end position="27"/>
    </location>
</feature>
<name>A0A1X2H073_SYNRA</name>